<proteinExistence type="predicted"/>
<gene>
    <name evidence="1" type="ORF">GHA_05181</name>
</gene>
<evidence type="ECO:0000313" key="1">
    <source>
        <dbReference type="EMBL" id="CAB5617914.1"/>
    </source>
</evidence>
<dbReference type="EMBL" id="CAHPRB010000048">
    <property type="protein sequence ID" value="CAB5617914.1"/>
    <property type="molecule type" value="Genomic_DNA"/>
</dbReference>
<name>A0ABN7GVB5_9ENTR</name>
<organism evidence="1 2">
    <name type="scientific">Citrobacter youngae</name>
    <dbReference type="NCBI Taxonomy" id="133448"/>
    <lineage>
        <taxon>Bacteria</taxon>
        <taxon>Pseudomonadati</taxon>
        <taxon>Pseudomonadota</taxon>
        <taxon>Gammaproteobacteria</taxon>
        <taxon>Enterobacterales</taxon>
        <taxon>Enterobacteriaceae</taxon>
        <taxon>Citrobacter</taxon>
        <taxon>Citrobacter freundii complex</taxon>
    </lineage>
</organism>
<accession>A0ABN7GVB5</accession>
<protein>
    <submittedName>
        <fullName evidence="1">Uncharacterized protein</fullName>
    </submittedName>
</protein>
<reference evidence="1" key="1">
    <citation type="submission" date="2020-05" db="EMBL/GenBank/DDBJ databases">
        <authorList>
            <person name="Delgado-Blas J."/>
        </authorList>
    </citation>
    <scope>NUCLEOTIDE SEQUENCE</scope>
    <source>
        <strain evidence="1">BB1468</strain>
    </source>
</reference>
<keyword evidence="2" id="KW-1185">Reference proteome</keyword>
<dbReference type="Proteomes" id="UP000835792">
    <property type="component" value="Unassembled WGS sequence"/>
</dbReference>
<dbReference type="RefSeq" id="WP_231591582.1">
    <property type="nucleotide sequence ID" value="NZ_CAHPRB010000048.1"/>
</dbReference>
<comment type="caution">
    <text evidence="1">The sequence shown here is derived from an EMBL/GenBank/DDBJ whole genome shotgun (WGS) entry which is preliminary data.</text>
</comment>
<evidence type="ECO:0000313" key="2">
    <source>
        <dbReference type="Proteomes" id="UP000835792"/>
    </source>
</evidence>
<sequence length="102" mass="11728">MVSLAWLDKLGKHMDELRKNISLHCTFCHSTQFAIPYDGYEPHHGSFVVCAQCGRENDFTSLLLIVKSKGMDMAKEYAENVIEDMKKELIKSFKGNKFIKIK</sequence>